<organism evidence="1 2">
    <name type="scientific">Marininema mesophilum</name>
    <dbReference type="NCBI Taxonomy" id="1048340"/>
    <lineage>
        <taxon>Bacteria</taxon>
        <taxon>Bacillati</taxon>
        <taxon>Bacillota</taxon>
        <taxon>Bacilli</taxon>
        <taxon>Bacillales</taxon>
        <taxon>Thermoactinomycetaceae</taxon>
        <taxon>Marininema</taxon>
    </lineage>
</organism>
<evidence type="ECO:0000313" key="2">
    <source>
        <dbReference type="Proteomes" id="UP000198534"/>
    </source>
</evidence>
<gene>
    <name evidence="1" type="ORF">SAMN05444487_1161</name>
</gene>
<sequence length="134" mass="15446">MFSEKTLLANERFAPMDADTFDDRGPYWQECAGDYCTRSLVLEKGWYTVTWSLITMEDHEDIPIFRTKLFGEDGQLVMGLPLDEDSEAVGYHTMTVNVPADGFYFFQIHAENVTWKLALLRIPVRNSISNDPDR</sequence>
<keyword evidence="2" id="KW-1185">Reference proteome</keyword>
<protein>
    <submittedName>
        <fullName evidence="1">Uncharacterized protein</fullName>
    </submittedName>
</protein>
<dbReference type="AlphaFoldDB" id="A0A1H3BA99"/>
<name>A0A1H3BA99_9BACL</name>
<dbReference type="EMBL" id="FNNQ01000016">
    <property type="protein sequence ID" value="SDX37949.1"/>
    <property type="molecule type" value="Genomic_DNA"/>
</dbReference>
<evidence type="ECO:0000313" key="1">
    <source>
        <dbReference type="EMBL" id="SDX37949.1"/>
    </source>
</evidence>
<accession>A0A1H3BA99</accession>
<proteinExistence type="predicted"/>
<reference evidence="1 2" key="1">
    <citation type="submission" date="2016-10" db="EMBL/GenBank/DDBJ databases">
        <authorList>
            <person name="de Groot N.N."/>
        </authorList>
    </citation>
    <scope>NUCLEOTIDE SEQUENCE [LARGE SCALE GENOMIC DNA]</scope>
    <source>
        <strain evidence="1 2">DSM 45610</strain>
    </source>
</reference>
<dbReference type="Proteomes" id="UP000198534">
    <property type="component" value="Unassembled WGS sequence"/>
</dbReference>